<evidence type="ECO:0000313" key="3">
    <source>
        <dbReference type="Proteomes" id="UP001249851"/>
    </source>
</evidence>
<comment type="caution">
    <text evidence="2">The sequence shown here is derived from an EMBL/GenBank/DDBJ whole genome shotgun (WGS) entry which is preliminary data.</text>
</comment>
<evidence type="ECO:0000313" key="2">
    <source>
        <dbReference type="EMBL" id="KAK2555446.1"/>
    </source>
</evidence>
<dbReference type="Proteomes" id="UP001249851">
    <property type="component" value="Unassembled WGS sequence"/>
</dbReference>
<feature type="signal peptide" evidence="1">
    <location>
        <begin position="1"/>
        <end position="16"/>
    </location>
</feature>
<proteinExistence type="predicted"/>
<protein>
    <submittedName>
        <fullName evidence="2">Uncharacterized protein</fullName>
    </submittedName>
</protein>
<evidence type="ECO:0000256" key="1">
    <source>
        <dbReference type="SAM" id="SignalP"/>
    </source>
</evidence>
<keyword evidence="1" id="KW-0732">Signal</keyword>
<keyword evidence="3" id="KW-1185">Reference proteome</keyword>
<gene>
    <name evidence="2" type="ORF">P5673_022781</name>
</gene>
<reference evidence="2" key="1">
    <citation type="journal article" date="2023" name="G3 (Bethesda)">
        <title>Whole genome assembly and annotation of the endangered Caribbean coral Acropora cervicornis.</title>
        <authorList>
            <person name="Selwyn J.D."/>
            <person name="Vollmer S.V."/>
        </authorList>
    </citation>
    <scope>NUCLEOTIDE SEQUENCE</scope>
    <source>
        <strain evidence="2">K2</strain>
    </source>
</reference>
<sequence length="95" mass="10979">MLAVSICLWMIFASYTEPHRAPQSFQLQVFRRYNASFFKAATDVPVYLEENNALLVILIKAVEETEVSIPKECYISAYSHRNLPHPSLGYRLIKE</sequence>
<accession>A0AAD9Q681</accession>
<dbReference type="AlphaFoldDB" id="A0AAD9Q681"/>
<dbReference type="EMBL" id="JARQWQ010000062">
    <property type="protein sequence ID" value="KAK2555446.1"/>
    <property type="molecule type" value="Genomic_DNA"/>
</dbReference>
<feature type="chain" id="PRO_5042237504" evidence="1">
    <location>
        <begin position="17"/>
        <end position="95"/>
    </location>
</feature>
<organism evidence="2 3">
    <name type="scientific">Acropora cervicornis</name>
    <name type="common">Staghorn coral</name>
    <dbReference type="NCBI Taxonomy" id="6130"/>
    <lineage>
        <taxon>Eukaryota</taxon>
        <taxon>Metazoa</taxon>
        <taxon>Cnidaria</taxon>
        <taxon>Anthozoa</taxon>
        <taxon>Hexacorallia</taxon>
        <taxon>Scleractinia</taxon>
        <taxon>Astrocoeniina</taxon>
        <taxon>Acroporidae</taxon>
        <taxon>Acropora</taxon>
    </lineage>
</organism>
<name>A0AAD9Q681_ACRCE</name>
<reference evidence="2" key="2">
    <citation type="journal article" date="2023" name="Science">
        <title>Genomic signatures of disease resistance in endangered staghorn corals.</title>
        <authorList>
            <person name="Vollmer S.V."/>
            <person name="Selwyn J.D."/>
            <person name="Despard B.A."/>
            <person name="Roesel C.L."/>
        </authorList>
    </citation>
    <scope>NUCLEOTIDE SEQUENCE</scope>
    <source>
        <strain evidence="2">K2</strain>
    </source>
</reference>